<dbReference type="InterPro" id="IPR050378">
    <property type="entry name" value="Metallo-dep_Hydrolases_sf"/>
</dbReference>
<evidence type="ECO:0000259" key="1">
    <source>
        <dbReference type="Pfam" id="PF07969"/>
    </source>
</evidence>
<dbReference type="InterPro" id="IPR011059">
    <property type="entry name" value="Metal-dep_hydrolase_composite"/>
</dbReference>
<sequence length="213" mass="23291">MLDLMIKNGMVIDGSGSPGFHAAVLVKDERVTIHRGDTEQFEAARVIDASDQVVCPGFVDLHSHAGLTIMGEPHHDPKVRQGVTTELVGIDGISHAPFKNVEELQRYIWLDSGLNGFPPQPADWLTVADLLTRYDNTVAINMAYILGNSPVRIWSVGWHDRPATDDEIQDMKSVVREAMEEGAWGLSTGLDYPPGAYASTEELIALSEASARL</sequence>
<dbReference type="Pfam" id="PF07969">
    <property type="entry name" value="Amidohydro_3"/>
    <property type="match status" value="1"/>
</dbReference>
<keyword evidence="3" id="KW-1185">Reference proteome</keyword>
<protein>
    <recommendedName>
        <fullName evidence="1">Amidohydrolase 3 domain-containing protein</fullName>
    </recommendedName>
</protein>
<accession>W4M3Q2</accession>
<comment type="caution">
    <text evidence="2">The sequence shown here is derived from an EMBL/GenBank/DDBJ whole genome shotgun (WGS) entry which is preliminary data.</text>
</comment>
<name>W4M3Q2_9BACT</name>
<dbReference type="AlphaFoldDB" id="W4M3Q2"/>
<dbReference type="InterPro" id="IPR032466">
    <property type="entry name" value="Metal_Hydrolase"/>
</dbReference>
<organism evidence="2 3">
    <name type="scientific">Candidatus Entotheonella gemina</name>
    <dbReference type="NCBI Taxonomy" id="1429439"/>
    <lineage>
        <taxon>Bacteria</taxon>
        <taxon>Pseudomonadati</taxon>
        <taxon>Nitrospinota/Tectimicrobiota group</taxon>
        <taxon>Candidatus Tectimicrobiota</taxon>
        <taxon>Candidatus Entotheonellia</taxon>
        <taxon>Candidatus Entotheonellales</taxon>
        <taxon>Candidatus Entotheonellaceae</taxon>
        <taxon>Candidatus Entotheonella</taxon>
    </lineage>
</organism>
<dbReference type="EMBL" id="AZHX01001183">
    <property type="protein sequence ID" value="ETX04596.1"/>
    <property type="molecule type" value="Genomic_DNA"/>
</dbReference>
<dbReference type="Proteomes" id="UP000019140">
    <property type="component" value="Unassembled WGS sequence"/>
</dbReference>
<dbReference type="InterPro" id="IPR013108">
    <property type="entry name" value="Amidohydro_3"/>
</dbReference>
<reference evidence="2 3" key="1">
    <citation type="journal article" date="2014" name="Nature">
        <title>An environmental bacterial taxon with a large and distinct metabolic repertoire.</title>
        <authorList>
            <person name="Wilson M.C."/>
            <person name="Mori T."/>
            <person name="Ruckert C."/>
            <person name="Uria A.R."/>
            <person name="Helf M.J."/>
            <person name="Takada K."/>
            <person name="Gernert C."/>
            <person name="Steffens U.A."/>
            <person name="Heycke N."/>
            <person name="Schmitt S."/>
            <person name="Rinke C."/>
            <person name="Helfrich E.J."/>
            <person name="Brachmann A.O."/>
            <person name="Gurgui C."/>
            <person name="Wakimoto T."/>
            <person name="Kracht M."/>
            <person name="Crusemann M."/>
            <person name="Hentschel U."/>
            <person name="Abe I."/>
            <person name="Matsunaga S."/>
            <person name="Kalinowski J."/>
            <person name="Takeyama H."/>
            <person name="Piel J."/>
        </authorList>
    </citation>
    <scope>NUCLEOTIDE SEQUENCE [LARGE SCALE GENOMIC DNA]</scope>
    <source>
        <strain evidence="3">TSY2</strain>
    </source>
</reference>
<dbReference type="PANTHER" id="PTHR11647:SF1">
    <property type="entry name" value="COLLAPSIN RESPONSE MEDIATOR PROTEIN"/>
    <property type="match status" value="1"/>
</dbReference>
<dbReference type="SUPFAM" id="SSF51338">
    <property type="entry name" value="Composite domain of metallo-dependent hydrolases"/>
    <property type="match status" value="1"/>
</dbReference>
<dbReference type="Gene3D" id="3.20.20.140">
    <property type="entry name" value="Metal-dependent hydrolases"/>
    <property type="match status" value="1"/>
</dbReference>
<evidence type="ECO:0000313" key="2">
    <source>
        <dbReference type="EMBL" id="ETX04596.1"/>
    </source>
</evidence>
<feature type="domain" description="Amidohydrolase 3" evidence="1">
    <location>
        <begin position="45"/>
        <end position="192"/>
    </location>
</feature>
<gene>
    <name evidence="2" type="ORF">ETSY2_27920</name>
</gene>
<dbReference type="Gene3D" id="2.30.40.10">
    <property type="entry name" value="Urease, subunit C, domain 1"/>
    <property type="match status" value="1"/>
</dbReference>
<evidence type="ECO:0000313" key="3">
    <source>
        <dbReference type="Proteomes" id="UP000019140"/>
    </source>
</evidence>
<dbReference type="GO" id="GO:0005829">
    <property type="term" value="C:cytosol"/>
    <property type="evidence" value="ECO:0007669"/>
    <property type="project" value="TreeGrafter"/>
</dbReference>
<proteinExistence type="predicted"/>
<dbReference type="SUPFAM" id="SSF51556">
    <property type="entry name" value="Metallo-dependent hydrolases"/>
    <property type="match status" value="1"/>
</dbReference>
<dbReference type="GO" id="GO:0016812">
    <property type="term" value="F:hydrolase activity, acting on carbon-nitrogen (but not peptide) bonds, in cyclic amides"/>
    <property type="evidence" value="ECO:0007669"/>
    <property type="project" value="TreeGrafter"/>
</dbReference>
<feature type="non-terminal residue" evidence="2">
    <location>
        <position position="213"/>
    </location>
</feature>
<dbReference type="PANTHER" id="PTHR11647">
    <property type="entry name" value="HYDRANTOINASE/DIHYDROPYRIMIDINASE FAMILY MEMBER"/>
    <property type="match status" value="1"/>
</dbReference>
<dbReference type="HOGENOM" id="CLU_016107_0_0_7"/>